<keyword evidence="2" id="KW-1185">Reference proteome</keyword>
<dbReference type="AlphaFoldDB" id="A0AA95MLY7"/>
<proteinExistence type="predicted"/>
<name>A0AA95MLY7_9BACI</name>
<protein>
    <recommendedName>
        <fullName evidence="3">JAB domain-containing protein</fullName>
    </recommendedName>
</protein>
<gene>
    <name evidence="1" type="ORF">QNH39_18550</name>
</gene>
<dbReference type="RefSeq" id="WP_066089866.1">
    <property type="nucleotide sequence ID" value="NZ_CP126114.1"/>
</dbReference>
<organism evidence="1 2">
    <name type="scientific">Neobacillus novalis</name>
    <dbReference type="NCBI Taxonomy" id="220687"/>
    <lineage>
        <taxon>Bacteria</taxon>
        <taxon>Bacillati</taxon>
        <taxon>Bacillota</taxon>
        <taxon>Bacilli</taxon>
        <taxon>Bacillales</taxon>
        <taxon>Bacillaceae</taxon>
        <taxon>Neobacillus</taxon>
    </lineage>
</organism>
<evidence type="ECO:0000313" key="2">
    <source>
        <dbReference type="Proteomes" id="UP001178288"/>
    </source>
</evidence>
<accession>A0AA95MLY7</accession>
<dbReference type="KEGG" id="nnv:QNH39_18550"/>
<dbReference type="EMBL" id="CP126114">
    <property type="protein sequence ID" value="WHY84639.1"/>
    <property type="molecule type" value="Genomic_DNA"/>
</dbReference>
<sequence length="181" mass="21013">MTSIEFAFEVHGLNHIKNQLLNILKELKSETLKDNIEYATLLNYQSGEILGRRLAGKYGEIKVQEHFDLMEKDKQYVHIHTHPDSSSFSPPDIKHLLDYHQLKNVIVIGKNGDLHLMGKIGVTNFHDSSRMAALFKKQLIEEIENKELDQIIQKINPWLHKFWTMNSSSFNLKYSTLRGVI</sequence>
<reference evidence="1" key="1">
    <citation type="submission" date="2023-05" db="EMBL/GenBank/DDBJ databases">
        <title>Comparative genomics of Bacillaceae isolates and their secondary metabolite potential.</title>
        <authorList>
            <person name="Song L."/>
            <person name="Nielsen L.J."/>
            <person name="Mohite O."/>
            <person name="Xu X."/>
            <person name="Weber T."/>
            <person name="Kovacs A.T."/>
        </authorList>
    </citation>
    <scope>NUCLEOTIDE SEQUENCE</scope>
    <source>
        <strain evidence="1">XLM17</strain>
    </source>
</reference>
<evidence type="ECO:0000313" key="1">
    <source>
        <dbReference type="EMBL" id="WHY84639.1"/>
    </source>
</evidence>
<evidence type="ECO:0008006" key="3">
    <source>
        <dbReference type="Google" id="ProtNLM"/>
    </source>
</evidence>
<dbReference type="Proteomes" id="UP001178288">
    <property type="component" value="Chromosome"/>
</dbReference>